<dbReference type="GO" id="GO:0005737">
    <property type="term" value="C:cytoplasm"/>
    <property type="evidence" value="ECO:0007669"/>
    <property type="project" value="TreeGrafter"/>
</dbReference>
<dbReference type="Pfam" id="PF00149">
    <property type="entry name" value="Metallophos"/>
    <property type="match status" value="1"/>
</dbReference>
<dbReference type="GO" id="GO:0016788">
    <property type="term" value="F:hydrolase activity, acting on ester bonds"/>
    <property type="evidence" value="ECO:0007669"/>
    <property type="project" value="TreeGrafter"/>
</dbReference>
<dbReference type="Gene3D" id="3.60.21.10">
    <property type="match status" value="1"/>
</dbReference>
<dbReference type="CDD" id="cd07383">
    <property type="entry name" value="MPP_Dcr2"/>
    <property type="match status" value="1"/>
</dbReference>
<dbReference type="InterPro" id="IPR029052">
    <property type="entry name" value="Metallo-depent_PP-like"/>
</dbReference>
<evidence type="ECO:0000256" key="1">
    <source>
        <dbReference type="SAM" id="Phobius"/>
    </source>
</evidence>
<dbReference type="EMBL" id="CAJVRC010000835">
    <property type="protein sequence ID" value="CAG8885886.1"/>
    <property type="molecule type" value="Genomic_DNA"/>
</dbReference>
<dbReference type="InterPro" id="IPR004843">
    <property type="entry name" value="Calcineurin-like_PHP"/>
</dbReference>
<dbReference type="SUPFAM" id="SSF56300">
    <property type="entry name" value="Metallo-dependent phosphatases"/>
    <property type="match status" value="1"/>
</dbReference>
<evidence type="ECO:0000313" key="3">
    <source>
        <dbReference type="EMBL" id="CAG8885886.1"/>
    </source>
</evidence>
<feature type="domain" description="Calcineurin-like phosphoesterase" evidence="2">
    <location>
        <begin position="28"/>
        <end position="299"/>
    </location>
</feature>
<dbReference type="PANTHER" id="PTHR32440">
    <property type="entry name" value="PHOSPHATASE DCR2-RELATED-RELATED"/>
    <property type="match status" value="1"/>
</dbReference>
<evidence type="ECO:0000313" key="4">
    <source>
        <dbReference type="Proteomes" id="UP001154252"/>
    </source>
</evidence>
<keyword evidence="1" id="KW-1133">Transmembrane helix</keyword>
<accession>A0A9W4K682</accession>
<dbReference type="Proteomes" id="UP001154252">
    <property type="component" value="Unassembled WGS sequence"/>
</dbReference>
<keyword evidence="1" id="KW-0812">Transmembrane</keyword>
<feature type="transmembrane region" description="Helical" evidence="1">
    <location>
        <begin position="399"/>
        <end position="419"/>
    </location>
</feature>
<proteinExistence type="predicted"/>
<comment type="caution">
    <text evidence="3">The sequence shown here is derived from an EMBL/GenBank/DDBJ whole genome shotgun (WGS) entry which is preliminary data.</text>
</comment>
<reference evidence="3" key="1">
    <citation type="submission" date="2021-07" db="EMBL/GenBank/DDBJ databases">
        <authorList>
            <person name="Branca A.L. A."/>
        </authorList>
    </citation>
    <scope>NUCLEOTIDE SEQUENCE</scope>
</reference>
<organism evidence="3 4">
    <name type="scientific">Penicillium egyptiacum</name>
    <dbReference type="NCBI Taxonomy" id="1303716"/>
    <lineage>
        <taxon>Eukaryota</taxon>
        <taxon>Fungi</taxon>
        <taxon>Dikarya</taxon>
        <taxon>Ascomycota</taxon>
        <taxon>Pezizomycotina</taxon>
        <taxon>Eurotiomycetes</taxon>
        <taxon>Eurotiomycetidae</taxon>
        <taxon>Eurotiales</taxon>
        <taxon>Aspergillaceae</taxon>
        <taxon>Penicillium</taxon>
    </lineage>
</organism>
<keyword evidence="1" id="KW-0472">Membrane</keyword>
<sequence length="420" mass="47224">MSVRRPSAYRRLAEDQSLQFTEDGKFQISVFSDLHFAEGTMRDLNHCSRLLTIFKDDEADERTTGVVKSVLSSEEVQLVVLNGDLISGEATQSSNSSLYVDRVVAPLVDRDLPWASTYGNHDSEINLNPEEMFRQETKYRNSLTQKMVLDSTAGVTNYYLPIFPHEASKDSLPVFILWFFDSQGGHYAWTENGDGKSTPRQNWVDDTVIEWFLRTNSNLTSTYGQTIPSLAFVHIPVYAMRAFQKSGVTPTSEPGINGERVQQQGYDPDSGYHAQDFPFINALLNTTGLAATFSGHDHDNDWCFKWDGKLSDLNVTGNGLSMCYGRHTGYGGYGEWARGGRQILLDERSLGDDIRTWIRMEDGSISGDVHLNATYGHDRYGLAERSIMNGQNGGLSPPYMGVMYLWICVFYGLISGFHLW</sequence>
<gene>
    <name evidence="3" type="ORF">PEGY_LOCUS655</name>
</gene>
<protein>
    <recommendedName>
        <fullName evidence="2">Calcineurin-like phosphoesterase domain-containing protein</fullName>
    </recommendedName>
</protein>
<name>A0A9W4K682_9EURO</name>
<dbReference type="PANTHER" id="PTHR32440:SF11">
    <property type="entry name" value="METALLOPHOSPHOESTERASE DOMAIN-CONTAINING PROTEIN"/>
    <property type="match status" value="1"/>
</dbReference>
<evidence type="ECO:0000259" key="2">
    <source>
        <dbReference type="Pfam" id="PF00149"/>
    </source>
</evidence>
<keyword evidence="4" id="KW-1185">Reference proteome</keyword>
<dbReference type="OrthoDB" id="783096at2759"/>
<dbReference type="AlphaFoldDB" id="A0A9W4K682"/>